<dbReference type="EMBL" id="CH408032">
    <property type="protein sequence ID" value="EAQ87253.1"/>
    <property type="molecule type" value="Genomic_DNA"/>
</dbReference>
<comment type="similarity">
    <text evidence="4">Belongs to the peroxidase family.</text>
</comment>
<evidence type="ECO:0000256" key="2">
    <source>
        <dbReference type="ARBA" id="ARBA00022617"/>
    </source>
</evidence>
<keyword evidence="1 5" id="KW-0575">Peroxidase</keyword>
<protein>
    <recommendedName>
        <fullName evidence="5">Peroxidase</fullName>
        <ecNumber evidence="5">1.11.1.-</ecNumber>
    </recommendedName>
</protein>
<sequence>MLHSRLFLLHTLLLPFPSPTLAYTWPNPQTDILEAIYYQQIGYDGRRFSAFVRTCETGNNLGAGRTNSAEWIRTAYHDMATADVEAGIGGMDASIGFERFRSENVGYHAFTDSLLFFADFMSAYSSMADLIALGAVMSVTACTMSPNRKPLFLPFRGGRIDATEPGPFGIPEPHHDLASHTNSFKKQGFNATEMIGLVACGHSLGGVNGRDFPTIVPVKNDSKFDTSQSVLDNNMCVSNTVPKGVQLSEVITPIPVKPDNLFITINDNGGMTIKGDIRAWHPHAPSFEWWNFTTTVPVSQGLASFTVEVIDGSHSSIHDNGGNGFPLQTDLIPQTQLSCSAVYMGRAYMLNLTVAVRDELNFQDIKLTVPIPMRQAESMVPRFESHVLNMEKTGIIPATGYSLYTG</sequence>
<dbReference type="PeroxiBase" id="5361">
    <property type="entry name" value="CgAPx-CcP01"/>
</dbReference>
<dbReference type="GeneID" id="4392011"/>
<dbReference type="GO" id="GO:0004601">
    <property type="term" value="F:peroxidase activity"/>
    <property type="evidence" value="ECO:0007669"/>
    <property type="project" value="UniProtKB-KW"/>
</dbReference>
<keyword evidence="2" id="KW-0408">Iron</keyword>
<dbReference type="Pfam" id="PF00141">
    <property type="entry name" value="peroxidase"/>
    <property type="match status" value="1"/>
</dbReference>
<dbReference type="SUPFAM" id="SSF48113">
    <property type="entry name" value="Heme-dependent peroxidases"/>
    <property type="match status" value="1"/>
</dbReference>
<evidence type="ECO:0000259" key="6">
    <source>
        <dbReference type="PROSITE" id="PS50873"/>
    </source>
</evidence>
<keyword evidence="2" id="KW-0479">Metal-binding</keyword>
<dbReference type="Proteomes" id="UP000001056">
    <property type="component" value="Unassembled WGS sequence"/>
</dbReference>
<proteinExistence type="inferred from homology"/>
<evidence type="ECO:0000256" key="5">
    <source>
        <dbReference type="RuleBase" id="RU363051"/>
    </source>
</evidence>
<evidence type="ECO:0000256" key="4">
    <source>
        <dbReference type="RuleBase" id="RU004241"/>
    </source>
</evidence>
<dbReference type="AlphaFoldDB" id="Q2H2X4"/>
<keyword evidence="8" id="KW-1185">Reference proteome</keyword>
<reference evidence="8" key="1">
    <citation type="journal article" date="2015" name="Genome Announc.">
        <title>Draft genome sequence of the cellulolytic fungus Chaetomium globosum.</title>
        <authorList>
            <person name="Cuomo C.A."/>
            <person name="Untereiner W.A."/>
            <person name="Ma L.-J."/>
            <person name="Grabherr M."/>
            <person name="Birren B.W."/>
        </authorList>
    </citation>
    <scope>NUCLEOTIDE SEQUENCE [LARGE SCALE GENOMIC DNA]</scope>
    <source>
        <strain evidence="8">ATCC 6205 / CBS 148.51 / DSM 1962 / NBRC 6347 / NRRL 1970</strain>
    </source>
</reference>
<evidence type="ECO:0000313" key="7">
    <source>
        <dbReference type="EMBL" id="EAQ87253.1"/>
    </source>
</evidence>
<accession>Q2H2X4</accession>
<dbReference type="OMA" id="NPPLTFW"/>
<name>Q2H2X4_CHAGB</name>
<evidence type="ECO:0000256" key="3">
    <source>
        <dbReference type="ARBA" id="ARBA00023002"/>
    </source>
</evidence>
<dbReference type="GO" id="GO:0000302">
    <property type="term" value="P:response to reactive oxygen species"/>
    <property type="evidence" value="ECO:0007669"/>
    <property type="project" value="TreeGrafter"/>
</dbReference>
<dbReference type="HOGENOM" id="CLU_004824_4_0_1"/>
<gene>
    <name evidence="7" type="ORF">CHGG_03872</name>
</gene>
<dbReference type="InterPro" id="IPR002016">
    <property type="entry name" value="Haem_peroxidase"/>
</dbReference>
<keyword evidence="2" id="KW-0349">Heme</keyword>
<keyword evidence="3 5" id="KW-0560">Oxidoreductase</keyword>
<dbReference type="GO" id="GO:0020037">
    <property type="term" value="F:heme binding"/>
    <property type="evidence" value="ECO:0007669"/>
    <property type="project" value="UniProtKB-UniRule"/>
</dbReference>
<dbReference type="GO" id="GO:0042744">
    <property type="term" value="P:hydrogen peroxide catabolic process"/>
    <property type="evidence" value="ECO:0007669"/>
    <property type="project" value="TreeGrafter"/>
</dbReference>
<evidence type="ECO:0000313" key="8">
    <source>
        <dbReference type="Proteomes" id="UP000001056"/>
    </source>
</evidence>
<dbReference type="InParanoid" id="Q2H2X4"/>
<dbReference type="InterPro" id="IPR010255">
    <property type="entry name" value="Haem_peroxidase_sf"/>
</dbReference>
<dbReference type="GO" id="GO:0046872">
    <property type="term" value="F:metal ion binding"/>
    <property type="evidence" value="ECO:0007669"/>
    <property type="project" value="UniProtKB-UniRule"/>
</dbReference>
<dbReference type="VEuPathDB" id="FungiDB:CHGG_03872"/>
<dbReference type="STRING" id="306901.Q2H2X4"/>
<dbReference type="EC" id="1.11.1.-" evidence="5"/>
<dbReference type="PANTHER" id="PTHR31356">
    <property type="entry name" value="THYLAKOID LUMENAL 29 KDA PROTEIN, CHLOROPLASTIC-RELATED"/>
    <property type="match status" value="1"/>
</dbReference>
<feature type="domain" description="Plant heme peroxidase family profile" evidence="6">
    <location>
        <begin position="51"/>
        <end position="263"/>
    </location>
</feature>
<organism evidence="7 8">
    <name type="scientific">Chaetomium globosum (strain ATCC 6205 / CBS 148.51 / DSM 1962 / NBRC 6347 / NRRL 1970)</name>
    <name type="common">Soil fungus</name>
    <dbReference type="NCBI Taxonomy" id="306901"/>
    <lineage>
        <taxon>Eukaryota</taxon>
        <taxon>Fungi</taxon>
        <taxon>Dikarya</taxon>
        <taxon>Ascomycota</taxon>
        <taxon>Pezizomycotina</taxon>
        <taxon>Sordariomycetes</taxon>
        <taxon>Sordariomycetidae</taxon>
        <taxon>Sordariales</taxon>
        <taxon>Chaetomiaceae</taxon>
        <taxon>Chaetomium</taxon>
    </lineage>
</organism>
<dbReference type="GO" id="GO:0034599">
    <property type="term" value="P:cellular response to oxidative stress"/>
    <property type="evidence" value="ECO:0007669"/>
    <property type="project" value="InterPro"/>
</dbReference>
<dbReference type="OrthoDB" id="5985073at2759"/>
<feature type="chain" id="PRO_5006993371" description="Peroxidase" evidence="5">
    <location>
        <begin position="23"/>
        <end position="406"/>
    </location>
</feature>
<dbReference type="Gene3D" id="1.10.520.10">
    <property type="match status" value="1"/>
</dbReference>
<dbReference type="Gene3D" id="1.10.420.10">
    <property type="entry name" value="Peroxidase, domain 2"/>
    <property type="match status" value="1"/>
</dbReference>
<dbReference type="eggNOG" id="KOG4157">
    <property type="taxonomic scope" value="Eukaryota"/>
</dbReference>
<dbReference type="RefSeq" id="XP_001223086.1">
    <property type="nucleotide sequence ID" value="XM_001223085.1"/>
</dbReference>
<dbReference type="PROSITE" id="PS50873">
    <property type="entry name" value="PEROXIDASE_4"/>
    <property type="match status" value="1"/>
</dbReference>
<evidence type="ECO:0000256" key="1">
    <source>
        <dbReference type="ARBA" id="ARBA00022559"/>
    </source>
</evidence>
<feature type="signal peptide" evidence="5">
    <location>
        <begin position="1"/>
        <end position="22"/>
    </location>
</feature>
<dbReference type="PANTHER" id="PTHR31356:SF53">
    <property type="entry name" value="HEME PEROXIDASE"/>
    <property type="match status" value="1"/>
</dbReference>
<keyword evidence="5" id="KW-0732">Signal</keyword>
<dbReference type="InterPro" id="IPR044831">
    <property type="entry name" value="Ccp1-like"/>
</dbReference>